<dbReference type="OrthoDB" id="2386367at2759"/>
<dbReference type="PANTHER" id="PTHR32046:SF11">
    <property type="entry name" value="IMMUNE-ASSOCIATED NUCLEOTIDE-BINDING PROTEIN 10-LIKE"/>
    <property type="match status" value="1"/>
</dbReference>
<protein>
    <recommendedName>
        <fullName evidence="5">AIG1-type G domain-containing protein</fullName>
    </recommendedName>
</protein>
<evidence type="ECO:0000256" key="2">
    <source>
        <dbReference type="ARBA" id="ARBA00022741"/>
    </source>
</evidence>
<evidence type="ECO:0000256" key="4">
    <source>
        <dbReference type="SAM" id="Phobius"/>
    </source>
</evidence>
<evidence type="ECO:0000313" key="6">
    <source>
        <dbReference type="EMBL" id="CAD7246805.1"/>
    </source>
</evidence>
<keyword evidence="4" id="KW-0812">Transmembrane</keyword>
<keyword evidence="4" id="KW-1133">Transmembrane helix</keyword>
<dbReference type="SUPFAM" id="SSF52540">
    <property type="entry name" value="P-loop containing nucleoside triphosphate hydrolases"/>
    <property type="match status" value="2"/>
</dbReference>
<dbReference type="AlphaFoldDB" id="A0A7R8XGM0"/>
<evidence type="ECO:0000256" key="1">
    <source>
        <dbReference type="ARBA" id="ARBA00008535"/>
    </source>
</evidence>
<dbReference type="InterPro" id="IPR006703">
    <property type="entry name" value="G_AIG1"/>
</dbReference>
<evidence type="ECO:0000256" key="3">
    <source>
        <dbReference type="SAM" id="MobiDB-lite"/>
    </source>
</evidence>
<keyword evidence="2" id="KW-0547">Nucleotide-binding</keyword>
<name>A0A7R8XGM0_9CRUS</name>
<accession>A0A7R8XGM0</accession>
<feature type="compositionally biased region" description="Polar residues" evidence="3">
    <location>
        <begin position="307"/>
        <end position="317"/>
    </location>
</feature>
<dbReference type="Pfam" id="PF04548">
    <property type="entry name" value="AIG1"/>
    <property type="match status" value="1"/>
</dbReference>
<evidence type="ECO:0000259" key="5">
    <source>
        <dbReference type="Pfam" id="PF04548"/>
    </source>
</evidence>
<comment type="similarity">
    <text evidence="1">Belongs to the TRAFAC class TrmE-Era-EngA-EngB-Septin-like GTPase superfamily. AIG1/Toc34/Toc159-like paraseptin GTPase family. IAN subfamily.</text>
</comment>
<feature type="domain" description="AIG1-type G" evidence="5">
    <location>
        <begin position="392"/>
        <end position="520"/>
    </location>
</feature>
<feature type="region of interest" description="Disordered" evidence="3">
    <location>
        <begin position="276"/>
        <end position="341"/>
    </location>
</feature>
<organism evidence="6">
    <name type="scientific">Darwinula stevensoni</name>
    <dbReference type="NCBI Taxonomy" id="69355"/>
    <lineage>
        <taxon>Eukaryota</taxon>
        <taxon>Metazoa</taxon>
        <taxon>Ecdysozoa</taxon>
        <taxon>Arthropoda</taxon>
        <taxon>Crustacea</taxon>
        <taxon>Oligostraca</taxon>
        <taxon>Ostracoda</taxon>
        <taxon>Podocopa</taxon>
        <taxon>Podocopida</taxon>
        <taxon>Darwinulocopina</taxon>
        <taxon>Darwinuloidea</taxon>
        <taxon>Darwinulidae</taxon>
        <taxon>Darwinula</taxon>
    </lineage>
</organism>
<sequence length="706" mass="80529">MNETLQKRKLVEELRKASQAIEGKNPSTYPLSFRPIQDGRYSLGVDEDDKQCLNVLFLGLAGSGKSMLEEAMANYGLGVDFLDPYRFQVKVDEPTEKITSHTFFTRDKKRFPRPVTFIDTPGLQRGTVAQDCKLMEDIRVYIRSKHALGIHAIIYAVQNSQARLRTEQRHVLGNMANIFEDQKSIQDISYLFCTFADSKKHPALETVNEAGLKYKKHFAVNSSSYFVKDDENGQSSDDDENERRGGKLESINKLLFDMTTKSYQEFFDAIQENLPIPVRHDPRPGPSRYPRLDPRADHSPRREYPHQGTNVVIPNTGRQDEGFPFAPVPALQQQKMRDPKNETFEGKIEDLRKESKVIEGEDPPAYLLPFQPIPTAGGRFRLGGDEDDKQCLNVLLLGLTGSGKSTLLEAMGNYILGVEFWNPYRFRVKKDYGPTEMITSHTFTRDKRRFPRPVTLIDTPGFQKGTLGEDWKLMEDIHGFIGSKHALGIHAIIYVVQASQGRLTTEQRTVYGYMAKVFEEHERVPEISYLFCTFADGRKLPVIESVKEAGLKYKKDFPVNSSSYFAKEEENGSSSDEDEKDEKEEKRGTINKLLFDMTTKSYQEFYADIERNRPIQVRDLRPRKEGGKEDGKEDTLLKPDKASVLIERDEDIPPAETRTMRDRFCVFTGWIIQNPLLAVGVVVGTGVLFVLIGLFIRKYTGHPNKD</sequence>
<reference evidence="6" key="1">
    <citation type="submission" date="2020-11" db="EMBL/GenBank/DDBJ databases">
        <authorList>
            <person name="Tran Van P."/>
        </authorList>
    </citation>
    <scope>NUCLEOTIDE SEQUENCE</scope>
</reference>
<keyword evidence="4" id="KW-0472">Membrane</keyword>
<feature type="compositionally biased region" description="Basic and acidic residues" evidence="3">
    <location>
        <begin position="290"/>
        <end position="305"/>
    </location>
</feature>
<proteinExistence type="inferred from homology"/>
<dbReference type="EMBL" id="LR900761">
    <property type="protein sequence ID" value="CAD7246805.1"/>
    <property type="molecule type" value="Genomic_DNA"/>
</dbReference>
<gene>
    <name evidence="6" type="ORF">DSTB1V02_LOCUS6648</name>
</gene>
<keyword evidence="7" id="KW-1185">Reference proteome</keyword>
<feature type="transmembrane region" description="Helical" evidence="4">
    <location>
        <begin position="676"/>
        <end position="696"/>
    </location>
</feature>
<dbReference type="InterPro" id="IPR027417">
    <property type="entry name" value="P-loop_NTPase"/>
</dbReference>
<dbReference type="Gene3D" id="3.40.50.300">
    <property type="entry name" value="P-loop containing nucleotide triphosphate hydrolases"/>
    <property type="match status" value="2"/>
</dbReference>
<dbReference type="EMBL" id="CAJPEV010001244">
    <property type="protein sequence ID" value="CAG0891582.1"/>
    <property type="molecule type" value="Genomic_DNA"/>
</dbReference>
<evidence type="ECO:0000313" key="7">
    <source>
        <dbReference type="Proteomes" id="UP000677054"/>
    </source>
</evidence>
<dbReference type="PANTHER" id="PTHR32046">
    <property type="entry name" value="G DOMAIN-CONTAINING PROTEIN"/>
    <property type="match status" value="1"/>
</dbReference>
<dbReference type="Proteomes" id="UP000677054">
    <property type="component" value="Unassembled WGS sequence"/>
</dbReference>
<feature type="region of interest" description="Disordered" evidence="3">
    <location>
        <begin position="564"/>
        <end position="586"/>
    </location>
</feature>
<dbReference type="GO" id="GO:0005525">
    <property type="term" value="F:GTP binding"/>
    <property type="evidence" value="ECO:0007669"/>
    <property type="project" value="InterPro"/>
</dbReference>